<keyword evidence="3" id="KW-1185">Reference proteome</keyword>
<feature type="region of interest" description="Disordered" evidence="1">
    <location>
        <begin position="498"/>
        <end position="524"/>
    </location>
</feature>
<dbReference type="SUPFAM" id="SSF47769">
    <property type="entry name" value="SAM/Pointed domain"/>
    <property type="match status" value="1"/>
</dbReference>
<feature type="region of interest" description="Disordered" evidence="1">
    <location>
        <begin position="318"/>
        <end position="338"/>
    </location>
</feature>
<dbReference type="InterPro" id="IPR039161">
    <property type="entry name" value="C19orf47-like"/>
</dbReference>
<feature type="region of interest" description="Disordered" evidence="1">
    <location>
        <begin position="117"/>
        <end position="211"/>
    </location>
</feature>
<evidence type="ECO:0000259" key="2">
    <source>
        <dbReference type="PROSITE" id="PS50105"/>
    </source>
</evidence>
<feature type="domain" description="SAM" evidence="2">
    <location>
        <begin position="1"/>
        <end position="72"/>
    </location>
</feature>
<accession>A0A6J1SLB7</accession>
<reference evidence="4" key="1">
    <citation type="submission" date="2025-08" db="UniProtKB">
        <authorList>
            <consortium name="RefSeq"/>
        </authorList>
    </citation>
    <scope>IDENTIFICATION</scope>
    <source>
        <tissue evidence="4">Whole organism</tissue>
    </source>
</reference>
<dbReference type="CDD" id="cd09531">
    <property type="entry name" value="SAM_CS047"/>
    <property type="match status" value="1"/>
</dbReference>
<dbReference type="PROSITE" id="PS50105">
    <property type="entry name" value="SAM_DOMAIN"/>
    <property type="match status" value="1"/>
</dbReference>
<evidence type="ECO:0000313" key="3">
    <source>
        <dbReference type="Proteomes" id="UP000504606"/>
    </source>
</evidence>
<gene>
    <name evidence="4" type="primary">LOC113207678</name>
</gene>
<dbReference type="AlphaFoldDB" id="A0A6J1SLB7"/>
<dbReference type="InterPro" id="IPR001660">
    <property type="entry name" value="SAM"/>
</dbReference>
<sequence length="524" mass="55724">MAAVSTEKWVKFFTRAGIPQRAAATYALTFADNRIQLDMLLDLNKEYLRDMGITLMGDVIAILRHARQVHEEITHERLLLSAKGPSSSIKPVSSNVKESSISAGTAKLLKGTKVLKAPSTSTSSSSFNSSSSSSQSSSAPSPPKKVSVPSRISDPNPRPVPPGRTTASSSALSRSMGTSSEKTSAKKTESQPESLKRRSGEISRSKSAGEKVDLEEIQVPVKKVRRVLPEHEGGYKIKMPTGSTPRSQQILAKQKETASKKTVFDRLGGSTSPVTEPVTAAVSAVSSTTSDPTFTITGLEGTKKSKITSVFSRLGDKQVSSTSIPPGTEDNASHPGILKNTVTKPVQRATVVARTSSMVADSLSTANRSDVQSRIGMTKEVPTVKRSATIVSIPKQDYGMKRSATVVMIPRKTGEVKRLATVLPGSKPVKLVKTEGILAGFSREISRSVKSRLGVDETSRAPQTVRLKPVPRAIGAAGPIKQRVDFAKMNGGGTASSIKRVTFSGPSPSEKISSKSGVFSRLGR</sequence>
<dbReference type="InterPro" id="IPR040772">
    <property type="entry name" value="C19orf47_SAM"/>
</dbReference>
<dbReference type="Proteomes" id="UP000504606">
    <property type="component" value="Unplaced"/>
</dbReference>
<protein>
    <submittedName>
        <fullName evidence="4">Uncharacterized protein C19orf47</fullName>
    </submittedName>
</protein>
<feature type="compositionally biased region" description="Low complexity" evidence="1">
    <location>
        <begin position="163"/>
        <end position="182"/>
    </location>
</feature>
<evidence type="ECO:0000256" key="1">
    <source>
        <dbReference type="SAM" id="MobiDB-lite"/>
    </source>
</evidence>
<dbReference type="GO" id="GO:0005634">
    <property type="term" value="C:nucleus"/>
    <property type="evidence" value="ECO:0007669"/>
    <property type="project" value="TreeGrafter"/>
</dbReference>
<dbReference type="InterPro" id="IPR013761">
    <property type="entry name" value="SAM/pointed_sf"/>
</dbReference>
<dbReference type="RefSeq" id="XP_026280115.1">
    <property type="nucleotide sequence ID" value="XM_026424330.2"/>
</dbReference>
<evidence type="ECO:0000313" key="4">
    <source>
        <dbReference type="RefSeq" id="XP_026280115.1"/>
    </source>
</evidence>
<organism evidence="3 4">
    <name type="scientific">Frankliniella occidentalis</name>
    <name type="common">Western flower thrips</name>
    <name type="synonym">Euthrips occidentalis</name>
    <dbReference type="NCBI Taxonomy" id="133901"/>
    <lineage>
        <taxon>Eukaryota</taxon>
        <taxon>Metazoa</taxon>
        <taxon>Ecdysozoa</taxon>
        <taxon>Arthropoda</taxon>
        <taxon>Hexapoda</taxon>
        <taxon>Insecta</taxon>
        <taxon>Pterygota</taxon>
        <taxon>Neoptera</taxon>
        <taxon>Paraneoptera</taxon>
        <taxon>Thysanoptera</taxon>
        <taxon>Terebrantia</taxon>
        <taxon>Thripoidea</taxon>
        <taxon>Thripidae</taxon>
        <taxon>Frankliniella</taxon>
    </lineage>
</organism>
<dbReference type="PANTHER" id="PTHR21359:SF1">
    <property type="entry name" value="DUF5577 DOMAIN-CONTAINING PROTEIN"/>
    <property type="match status" value="1"/>
</dbReference>
<dbReference type="GeneID" id="113207678"/>
<feature type="compositionally biased region" description="Basic and acidic residues" evidence="1">
    <location>
        <begin position="183"/>
        <end position="211"/>
    </location>
</feature>
<dbReference type="KEGG" id="foc:113207678"/>
<dbReference type="Pfam" id="PF18017">
    <property type="entry name" value="SAM_4"/>
    <property type="match status" value="1"/>
</dbReference>
<dbReference type="OrthoDB" id="10067653at2759"/>
<feature type="compositionally biased region" description="Polar residues" evidence="1">
    <location>
        <begin position="498"/>
        <end position="517"/>
    </location>
</feature>
<dbReference type="Gene3D" id="1.10.150.50">
    <property type="entry name" value="Transcription Factor, Ets-1"/>
    <property type="match status" value="1"/>
</dbReference>
<dbReference type="PANTHER" id="PTHR21359">
    <property type="entry name" value="DUF5577 DOMAIN-CONTAINING PROTEIN"/>
    <property type="match status" value="1"/>
</dbReference>
<proteinExistence type="predicted"/>
<feature type="compositionally biased region" description="Low complexity" evidence="1">
    <location>
        <begin position="117"/>
        <end position="150"/>
    </location>
</feature>
<name>A0A6J1SLB7_FRAOC</name>